<feature type="domain" description="AAA+ ATPase" evidence="12">
    <location>
        <begin position="160"/>
        <end position="300"/>
    </location>
</feature>
<dbReference type="GO" id="GO:0009535">
    <property type="term" value="C:chloroplast thylakoid membrane"/>
    <property type="evidence" value="ECO:0007669"/>
    <property type="project" value="TreeGrafter"/>
</dbReference>
<comment type="similarity">
    <text evidence="2">In the C-terminal section; belongs to the peptidase M41 family.</text>
</comment>
<dbReference type="EMBL" id="JACGWJ010000005">
    <property type="protein sequence ID" value="KAL0419005.1"/>
    <property type="molecule type" value="Genomic_DNA"/>
</dbReference>
<organism evidence="13">
    <name type="scientific">Sesamum radiatum</name>
    <name type="common">Black benniseed</name>
    <dbReference type="NCBI Taxonomy" id="300843"/>
    <lineage>
        <taxon>Eukaryota</taxon>
        <taxon>Viridiplantae</taxon>
        <taxon>Streptophyta</taxon>
        <taxon>Embryophyta</taxon>
        <taxon>Tracheophyta</taxon>
        <taxon>Spermatophyta</taxon>
        <taxon>Magnoliopsida</taxon>
        <taxon>eudicotyledons</taxon>
        <taxon>Gunneridae</taxon>
        <taxon>Pentapetalae</taxon>
        <taxon>asterids</taxon>
        <taxon>lamiids</taxon>
        <taxon>Lamiales</taxon>
        <taxon>Pedaliaceae</taxon>
        <taxon>Sesamum</taxon>
    </lineage>
</organism>
<dbReference type="PROSITE" id="PS00674">
    <property type="entry name" value="AAA"/>
    <property type="match status" value="1"/>
</dbReference>
<dbReference type="InterPro" id="IPR041569">
    <property type="entry name" value="AAA_lid_3"/>
</dbReference>
<dbReference type="CDD" id="cd19501">
    <property type="entry name" value="RecA-like_FtsH"/>
    <property type="match status" value="1"/>
</dbReference>
<dbReference type="Gene3D" id="3.40.50.300">
    <property type="entry name" value="P-loop containing nucleotide triphosphate hydrolases"/>
    <property type="match status" value="1"/>
</dbReference>
<dbReference type="InterPro" id="IPR027417">
    <property type="entry name" value="P-loop_NTPase"/>
</dbReference>
<dbReference type="PANTHER" id="PTHR23076">
    <property type="entry name" value="METALLOPROTEASE M41 FTSH"/>
    <property type="match status" value="1"/>
</dbReference>
<evidence type="ECO:0000256" key="5">
    <source>
        <dbReference type="ARBA" id="ARBA00022741"/>
    </source>
</evidence>
<dbReference type="InterPro" id="IPR003960">
    <property type="entry name" value="ATPase_AAA_CS"/>
</dbReference>
<dbReference type="InterPro" id="IPR003593">
    <property type="entry name" value="AAA+_ATPase"/>
</dbReference>
<accession>A0AAW2UNT6</accession>
<sequence>MFKLKREAGVVESVVSEVNNKLQDSDSLLRSVTATKRLVYTTTRPGDIKTPYEKMLENDVEFGSPDKRSGGFLNSALIAVFYVAVLAGLLHRFPVSFSQHTPGQLRNRKSGNSGGAKVSEQGETVTFADVAGVDEAKEELEEIVEFLRNPDRYLRLGARPPRGVLLVGLPGTGKTLLAKAVAGEADVPFISCSASEFVELYVGMGASRVRDLFARAKKEAPSIIFIDEIDAVAKSRDGRFRIVSNDEREQTLNQLLTEMDGFDSNSAVIVLGATNRADVLDPALRRPGRFDRVVMVEAPDRSGREAILEVHASKKELPLGKDVDLGDIASMTTGFTGADLANLVNEAALLAGRKNKFEVEKIDFIQAVERSIA</sequence>
<dbReference type="GO" id="GO:0016887">
    <property type="term" value="F:ATP hydrolysis activity"/>
    <property type="evidence" value="ECO:0007669"/>
    <property type="project" value="InterPro"/>
</dbReference>
<keyword evidence="5 9" id="KW-0547">Nucleotide-binding</keyword>
<reference evidence="13" key="2">
    <citation type="journal article" date="2024" name="Plant">
        <title>Genomic evolution and insights into agronomic trait innovations of Sesamum species.</title>
        <authorList>
            <person name="Miao H."/>
            <person name="Wang L."/>
            <person name="Qu L."/>
            <person name="Liu H."/>
            <person name="Sun Y."/>
            <person name="Le M."/>
            <person name="Wang Q."/>
            <person name="Wei S."/>
            <person name="Zheng Y."/>
            <person name="Lin W."/>
            <person name="Duan Y."/>
            <person name="Cao H."/>
            <person name="Xiong S."/>
            <person name="Wang X."/>
            <person name="Wei L."/>
            <person name="Li C."/>
            <person name="Ma Q."/>
            <person name="Ju M."/>
            <person name="Zhao R."/>
            <person name="Li G."/>
            <person name="Mu C."/>
            <person name="Tian Q."/>
            <person name="Mei H."/>
            <person name="Zhang T."/>
            <person name="Gao T."/>
            <person name="Zhang H."/>
        </authorList>
    </citation>
    <scope>NUCLEOTIDE SEQUENCE</scope>
    <source>
        <strain evidence="13">G02</strain>
    </source>
</reference>
<dbReference type="GO" id="GO:0004176">
    <property type="term" value="F:ATP-dependent peptidase activity"/>
    <property type="evidence" value="ECO:0007669"/>
    <property type="project" value="TreeGrafter"/>
</dbReference>
<evidence type="ECO:0000256" key="11">
    <source>
        <dbReference type="SAM" id="Phobius"/>
    </source>
</evidence>
<dbReference type="GO" id="GO:0006508">
    <property type="term" value="P:proteolysis"/>
    <property type="evidence" value="ECO:0007669"/>
    <property type="project" value="UniProtKB-KW"/>
</dbReference>
<evidence type="ECO:0000256" key="4">
    <source>
        <dbReference type="ARBA" id="ARBA00022670"/>
    </source>
</evidence>
<dbReference type="GO" id="GO:0005524">
    <property type="term" value="F:ATP binding"/>
    <property type="evidence" value="ECO:0007669"/>
    <property type="project" value="UniProtKB-KW"/>
</dbReference>
<evidence type="ECO:0000256" key="1">
    <source>
        <dbReference type="ARBA" id="ARBA00001947"/>
    </source>
</evidence>
<keyword evidence="7 9" id="KW-0067">ATP-binding</keyword>
<feature type="transmembrane region" description="Helical" evidence="11">
    <location>
        <begin position="72"/>
        <end position="90"/>
    </location>
</feature>
<evidence type="ECO:0000256" key="3">
    <source>
        <dbReference type="ARBA" id="ARBA00010550"/>
    </source>
</evidence>
<comment type="caution">
    <text evidence="13">The sequence shown here is derived from an EMBL/GenBank/DDBJ whole genome shotgun (WGS) entry which is preliminary data.</text>
</comment>
<dbReference type="FunFam" id="1.10.8.60:FF:000001">
    <property type="entry name" value="ATP-dependent zinc metalloprotease FtsH"/>
    <property type="match status" value="1"/>
</dbReference>
<comment type="similarity">
    <text evidence="9">Belongs to the AAA ATPase family.</text>
</comment>
<dbReference type="FunFam" id="3.40.50.300:FF:000352">
    <property type="entry name" value="ATP-dependent zinc metalloprotease FTSH 7, chloroplastic"/>
    <property type="match status" value="1"/>
</dbReference>
<dbReference type="GO" id="GO:0008237">
    <property type="term" value="F:metallopeptidase activity"/>
    <property type="evidence" value="ECO:0007669"/>
    <property type="project" value="UniProtKB-KW"/>
</dbReference>
<evidence type="ECO:0000259" key="12">
    <source>
        <dbReference type="SMART" id="SM00382"/>
    </source>
</evidence>
<evidence type="ECO:0000256" key="10">
    <source>
        <dbReference type="SAM" id="MobiDB-lite"/>
    </source>
</evidence>
<protein>
    <recommendedName>
        <fullName evidence="8">ATP-dependent zinc metalloprotease FTSH, chloroplastic</fullName>
    </recommendedName>
</protein>
<dbReference type="Gene3D" id="1.10.8.60">
    <property type="match status" value="1"/>
</dbReference>
<keyword evidence="6" id="KW-0378">Hydrolase</keyword>
<dbReference type="Pfam" id="PF00004">
    <property type="entry name" value="AAA"/>
    <property type="match status" value="1"/>
</dbReference>
<evidence type="ECO:0000256" key="9">
    <source>
        <dbReference type="RuleBase" id="RU003651"/>
    </source>
</evidence>
<name>A0AAW2UNT6_SESRA</name>
<keyword evidence="13" id="KW-0482">Metalloprotease</keyword>
<keyword evidence="4" id="KW-0645">Protease</keyword>
<comment type="similarity">
    <text evidence="3">In the N-terminal section; belongs to the AAA ATPase family.</text>
</comment>
<feature type="region of interest" description="Disordered" evidence="10">
    <location>
        <begin position="100"/>
        <end position="120"/>
    </location>
</feature>
<proteinExistence type="inferred from homology"/>
<comment type="cofactor">
    <cofactor evidence="1">
        <name>Zn(2+)</name>
        <dbReference type="ChEBI" id="CHEBI:29105"/>
    </cofactor>
</comment>
<dbReference type="PANTHER" id="PTHR23076:SF49">
    <property type="entry name" value="ATP-DEPENDENT ZINC METALLOPROTEASE FTSH 7, CHLOROPLASTIC"/>
    <property type="match status" value="1"/>
</dbReference>
<evidence type="ECO:0000256" key="7">
    <source>
        <dbReference type="ARBA" id="ARBA00022840"/>
    </source>
</evidence>
<keyword evidence="11" id="KW-0472">Membrane</keyword>
<dbReference type="Pfam" id="PF17862">
    <property type="entry name" value="AAA_lid_3"/>
    <property type="match status" value="1"/>
</dbReference>
<evidence type="ECO:0000313" key="13">
    <source>
        <dbReference type="EMBL" id="KAL0419005.1"/>
    </source>
</evidence>
<gene>
    <name evidence="13" type="ORF">Sradi_1314000</name>
</gene>
<dbReference type="SMART" id="SM00382">
    <property type="entry name" value="AAA"/>
    <property type="match status" value="1"/>
</dbReference>
<reference evidence="13" key="1">
    <citation type="submission" date="2020-06" db="EMBL/GenBank/DDBJ databases">
        <authorList>
            <person name="Li T."/>
            <person name="Hu X."/>
            <person name="Zhang T."/>
            <person name="Song X."/>
            <person name="Zhang H."/>
            <person name="Dai N."/>
            <person name="Sheng W."/>
            <person name="Hou X."/>
            <person name="Wei L."/>
        </authorList>
    </citation>
    <scope>NUCLEOTIDE SEQUENCE</scope>
    <source>
        <strain evidence="13">G02</strain>
        <tissue evidence="13">Leaf</tissue>
    </source>
</reference>
<feature type="non-terminal residue" evidence="13">
    <location>
        <position position="373"/>
    </location>
</feature>
<keyword evidence="11" id="KW-0812">Transmembrane</keyword>
<keyword evidence="11" id="KW-1133">Transmembrane helix</keyword>
<evidence type="ECO:0000256" key="6">
    <source>
        <dbReference type="ARBA" id="ARBA00022801"/>
    </source>
</evidence>
<evidence type="ECO:0000256" key="8">
    <source>
        <dbReference type="ARBA" id="ARBA00070124"/>
    </source>
</evidence>
<dbReference type="AlphaFoldDB" id="A0AAW2UNT6"/>
<evidence type="ECO:0000256" key="2">
    <source>
        <dbReference type="ARBA" id="ARBA00010044"/>
    </source>
</evidence>
<dbReference type="InterPro" id="IPR003959">
    <property type="entry name" value="ATPase_AAA_core"/>
</dbReference>
<dbReference type="SUPFAM" id="SSF52540">
    <property type="entry name" value="P-loop containing nucleoside triphosphate hydrolases"/>
    <property type="match status" value="1"/>
</dbReference>